<protein>
    <submittedName>
        <fullName evidence="1">Uncharacterized protein</fullName>
    </submittedName>
</protein>
<reference evidence="2" key="1">
    <citation type="journal article" date="2024" name="Proc. Natl. Acad. Sci. U.S.A.">
        <title>Extraordinary preservation of gene collinearity over three hundred million years revealed in homosporous lycophytes.</title>
        <authorList>
            <person name="Li C."/>
            <person name="Wickell D."/>
            <person name="Kuo L.Y."/>
            <person name="Chen X."/>
            <person name="Nie B."/>
            <person name="Liao X."/>
            <person name="Peng D."/>
            <person name="Ji J."/>
            <person name="Jenkins J."/>
            <person name="Williams M."/>
            <person name="Shu S."/>
            <person name="Plott C."/>
            <person name="Barry K."/>
            <person name="Rajasekar S."/>
            <person name="Grimwood J."/>
            <person name="Han X."/>
            <person name="Sun S."/>
            <person name="Hou Z."/>
            <person name="He W."/>
            <person name="Dai G."/>
            <person name="Sun C."/>
            <person name="Schmutz J."/>
            <person name="Leebens-Mack J.H."/>
            <person name="Li F.W."/>
            <person name="Wang L."/>
        </authorList>
    </citation>
    <scope>NUCLEOTIDE SEQUENCE [LARGE SCALE GENOMIC DNA]</scope>
    <source>
        <strain evidence="2">cv. PW_Plant_1</strain>
    </source>
</reference>
<evidence type="ECO:0000313" key="2">
    <source>
        <dbReference type="Proteomes" id="UP001162992"/>
    </source>
</evidence>
<evidence type="ECO:0000313" key="1">
    <source>
        <dbReference type="EMBL" id="KAJ7520313.1"/>
    </source>
</evidence>
<name>A0ACC2AS23_DIPCM</name>
<organism evidence="1 2">
    <name type="scientific">Diphasiastrum complanatum</name>
    <name type="common">Issler's clubmoss</name>
    <name type="synonym">Lycopodium complanatum</name>
    <dbReference type="NCBI Taxonomy" id="34168"/>
    <lineage>
        <taxon>Eukaryota</taxon>
        <taxon>Viridiplantae</taxon>
        <taxon>Streptophyta</taxon>
        <taxon>Embryophyta</taxon>
        <taxon>Tracheophyta</taxon>
        <taxon>Lycopodiopsida</taxon>
        <taxon>Lycopodiales</taxon>
        <taxon>Lycopodiaceae</taxon>
        <taxon>Lycopodioideae</taxon>
        <taxon>Diphasiastrum</taxon>
    </lineage>
</organism>
<comment type="caution">
    <text evidence="1">The sequence shown here is derived from an EMBL/GenBank/DDBJ whole genome shotgun (WGS) entry which is preliminary data.</text>
</comment>
<keyword evidence="2" id="KW-1185">Reference proteome</keyword>
<accession>A0ACC2AS23</accession>
<sequence>MLSLTKRISLQLITQGRSNQPSEGSNMTLQGGDLASRFDLKNAPSYARKMITSHQQRAKLARDFSLQYGFLWGAAKTRGDYVRERIRREIKQIWVPRIHLAKINWIRSSLL</sequence>
<dbReference type="EMBL" id="CM055110">
    <property type="protein sequence ID" value="KAJ7520313.1"/>
    <property type="molecule type" value="Genomic_DNA"/>
</dbReference>
<dbReference type="Proteomes" id="UP001162992">
    <property type="component" value="Chromosome 19"/>
</dbReference>
<proteinExistence type="predicted"/>
<gene>
    <name evidence="1" type="ORF">O6H91_19G000500</name>
</gene>